<dbReference type="InterPro" id="IPR011989">
    <property type="entry name" value="ARM-like"/>
</dbReference>
<name>A0AAN5D5T6_9BILA</name>
<dbReference type="SUPFAM" id="SSF48371">
    <property type="entry name" value="ARM repeat"/>
    <property type="match status" value="1"/>
</dbReference>
<feature type="compositionally biased region" description="Basic and acidic residues" evidence="1">
    <location>
        <begin position="1"/>
        <end position="25"/>
    </location>
</feature>
<evidence type="ECO:0008006" key="4">
    <source>
        <dbReference type="Google" id="ProtNLM"/>
    </source>
</evidence>
<feature type="region of interest" description="Disordered" evidence="1">
    <location>
        <begin position="1"/>
        <end position="39"/>
    </location>
</feature>
<evidence type="ECO:0000256" key="1">
    <source>
        <dbReference type="SAM" id="MobiDB-lite"/>
    </source>
</evidence>
<proteinExistence type="predicted"/>
<evidence type="ECO:0000313" key="3">
    <source>
        <dbReference type="Proteomes" id="UP001328107"/>
    </source>
</evidence>
<organism evidence="2 3">
    <name type="scientific">Pristionchus mayeri</name>
    <dbReference type="NCBI Taxonomy" id="1317129"/>
    <lineage>
        <taxon>Eukaryota</taxon>
        <taxon>Metazoa</taxon>
        <taxon>Ecdysozoa</taxon>
        <taxon>Nematoda</taxon>
        <taxon>Chromadorea</taxon>
        <taxon>Rhabditida</taxon>
        <taxon>Rhabditina</taxon>
        <taxon>Diplogasteromorpha</taxon>
        <taxon>Diplogasteroidea</taxon>
        <taxon>Neodiplogasteridae</taxon>
        <taxon>Pristionchus</taxon>
    </lineage>
</organism>
<dbReference type="Proteomes" id="UP001328107">
    <property type="component" value="Unassembled WGS sequence"/>
</dbReference>
<sequence length="139" mass="15825">EMQPNEDARSKVEVDGSREKEKNDGKQLAVVKDTKNTDRHEKSVEELCKEVVEILKDNPNMEQWRQAKNILSQVLSKEENYPIDDEMVNCGLVPFLVKGLEIDEEQIQYQCVKALVNIVKSRDAEKIVLVVESGATDPL</sequence>
<gene>
    <name evidence="2" type="ORF">PMAYCL1PPCAC_26437</name>
</gene>
<reference evidence="3" key="1">
    <citation type="submission" date="2022-10" db="EMBL/GenBank/DDBJ databases">
        <title>Genome assembly of Pristionchus species.</title>
        <authorList>
            <person name="Yoshida K."/>
            <person name="Sommer R.J."/>
        </authorList>
    </citation>
    <scope>NUCLEOTIDE SEQUENCE [LARGE SCALE GENOMIC DNA]</scope>
    <source>
        <strain evidence="3">RS5460</strain>
    </source>
</reference>
<feature type="non-terminal residue" evidence="2">
    <location>
        <position position="139"/>
    </location>
</feature>
<dbReference type="InterPro" id="IPR016024">
    <property type="entry name" value="ARM-type_fold"/>
</dbReference>
<accession>A0AAN5D5T6</accession>
<keyword evidence="3" id="KW-1185">Reference proteome</keyword>
<protein>
    <recommendedName>
        <fullName evidence="4">Armadillo repeat containing protein</fullName>
    </recommendedName>
</protein>
<dbReference type="Gene3D" id="1.25.10.10">
    <property type="entry name" value="Leucine-rich Repeat Variant"/>
    <property type="match status" value="1"/>
</dbReference>
<dbReference type="AlphaFoldDB" id="A0AAN5D5T6"/>
<evidence type="ECO:0000313" key="2">
    <source>
        <dbReference type="EMBL" id="GMR56242.1"/>
    </source>
</evidence>
<feature type="non-terminal residue" evidence="2">
    <location>
        <position position="1"/>
    </location>
</feature>
<dbReference type="EMBL" id="BTRK01000005">
    <property type="protein sequence ID" value="GMR56242.1"/>
    <property type="molecule type" value="Genomic_DNA"/>
</dbReference>
<comment type="caution">
    <text evidence="2">The sequence shown here is derived from an EMBL/GenBank/DDBJ whole genome shotgun (WGS) entry which is preliminary data.</text>
</comment>